<dbReference type="GO" id="GO:0071203">
    <property type="term" value="C:WASH complex"/>
    <property type="evidence" value="ECO:0007669"/>
    <property type="project" value="InterPro"/>
</dbReference>
<dbReference type="PANTHER" id="PTHR31409:SF0">
    <property type="entry name" value="WASH COMPLEX SUBUNIT 4"/>
    <property type="match status" value="1"/>
</dbReference>
<accession>A0A914XWT4</accession>
<dbReference type="GO" id="GO:0007032">
    <property type="term" value="P:endosome organization"/>
    <property type="evidence" value="ECO:0007669"/>
    <property type="project" value="TreeGrafter"/>
</dbReference>
<feature type="domain" description="WASH complex subunit 4 N-terminal" evidence="1">
    <location>
        <begin position="55"/>
        <end position="395"/>
    </location>
</feature>
<sequence length="406" mass="46836">MESAREERAKLQLYNKFCQVLTDVREKDVEVLQDRKLAICSSKIAETSSNNGAFTQSGNEFIDKIICVFGSLVVEVDLLVQEAKDKYIDALILYGEDPKNILEDDGGCVKMMADFLGTLQDLSLFIGRCYEVGNNLFQQLHAFYNLPKHQFTNASDRWLYRVWKSLGDLLGILVQLDEIVRCHPSLNEHWKIYHKTMKMVQHNPTQFNAVGEKFKSLTNVIANLDVRIMSGYIFQNCYDQSFPSSLINDKPFFQRFQKVLIDFLTKWESEATNDDFPNRAGLISLFALTIFLQKTAPSNVFDKKFAKNLTNTYKKLAVFQFAGDLLFTPTEFLLRHCPEIEKMVDKKLMQNVLATKQTSLDLLCENLPKELQIYIDAVNEWKNEMKQLKTAHDFQVCTFLSLIKAF</sequence>
<keyword evidence="2" id="KW-1185">Reference proteome</keyword>
<evidence type="ECO:0000313" key="3">
    <source>
        <dbReference type="WBParaSite" id="PSU_v2.g10224.t1"/>
    </source>
</evidence>
<dbReference type="Proteomes" id="UP000887577">
    <property type="component" value="Unplaced"/>
</dbReference>
<reference evidence="3" key="1">
    <citation type="submission" date="2022-11" db="UniProtKB">
        <authorList>
            <consortium name="WormBaseParasite"/>
        </authorList>
    </citation>
    <scope>IDENTIFICATION</scope>
</reference>
<dbReference type="InterPro" id="IPR027307">
    <property type="entry name" value="WASH7"/>
</dbReference>
<dbReference type="GO" id="GO:0016197">
    <property type="term" value="P:endosomal transport"/>
    <property type="evidence" value="ECO:0007669"/>
    <property type="project" value="TreeGrafter"/>
</dbReference>
<proteinExistence type="predicted"/>
<protein>
    <submittedName>
        <fullName evidence="3">WASH complex subunit 4 N-terminal domain-containing protein</fullName>
    </submittedName>
</protein>
<evidence type="ECO:0000259" key="1">
    <source>
        <dbReference type="Pfam" id="PF14745"/>
    </source>
</evidence>
<dbReference type="InterPro" id="IPR028191">
    <property type="entry name" value="WASH-4_N"/>
</dbReference>
<evidence type="ECO:0000313" key="2">
    <source>
        <dbReference type="Proteomes" id="UP000887577"/>
    </source>
</evidence>
<organism evidence="2 3">
    <name type="scientific">Panagrolaimus superbus</name>
    <dbReference type="NCBI Taxonomy" id="310955"/>
    <lineage>
        <taxon>Eukaryota</taxon>
        <taxon>Metazoa</taxon>
        <taxon>Ecdysozoa</taxon>
        <taxon>Nematoda</taxon>
        <taxon>Chromadorea</taxon>
        <taxon>Rhabditida</taxon>
        <taxon>Tylenchina</taxon>
        <taxon>Panagrolaimomorpha</taxon>
        <taxon>Panagrolaimoidea</taxon>
        <taxon>Panagrolaimidae</taxon>
        <taxon>Panagrolaimus</taxon>
    </lineage>
</organism>
<name>A0A914XWT4_9BILA</name>
<dbReference type="WBParaSite" id="PSU_v2.g10224.t1">
    <property type="protein sequence ID" value="PSU_v2.g10224.t1"/>
    <property type="gene ID" value="PSU_v2.g10224"/>
</dbReference>
<dbReference type="AlphaFoldDB" id="A0A914XWT4"/>
<dbReference type="Pfam" id="PF14745">
    <property type="entry name" value="WASH-4_N"/>
    <property type="match status" value="1"/>
</dbReference>
<dbReference type="GO" id="GO:0005768">
    <property type="term" value="C:endosome"/>
    <property type="evidence" value="ECO:0007669"/>
    <property type="project" value="TreeGrafter"/>
</dbReference>
<dbReference type="PANTHER" id="PTHR31409">
    <property type="entry name" value="WASH COMPLEX SUBUNIT 4"/>
    <property type="match status" value="1"/>
</dbReference>